<dbReference type="Pfam" id="PF03466">
    <property type="entry name" value="LysR_substrate"/>
    <property type="match status" value="1"/>
</dbReference>
<evidence type="ECO:0000256" key="4">
    <source>
        <dbReference type="ARBA" id="ARBA00023163"/>
    </source>
</evidence>
<accession>A0ABT2TMP5</accession>
<dbReference type="PROSITE" id="PS50931">
    <property type="entry name" value="HTH_LYSR"/>
    <property type="match status" value="1"/>
</dbReference>
<keyword evidence="4" id="KW-0804">Transcription</keyword>
<feature type="domain" description="HTH lysR-type" evidence="5">
    <location>
        <begin position="1"/>
        <end position="58"/>
    </location>
</feature>
<gene>
    <name evidence="6" type="ORF">OCV88_12110</name>
</gene>
<dbReference type="InterPro" id="IPR000847">
    <property type="entry name" value="LysR_HTH_N"/>
</dbReference>
<dbReference type="SUPFAM" id="SSF46785">
    <property type="entry name" value="Winged helix' DNA-binding domain"/>
    <property type="match status" value="1"/>
</dbReference>
<evidence type="ECO:0000256" key="3">
    <source>
        <dbReference type="ARBA" id="ARBA00023125"/>
    </source>
</evidence>
<dbReference type="PANTHER" id="PTHR30346:SF0">
    <property type="entry name" value="HCA OPERON TRANSCRIPTIONAL ACTIVATOR HCAR"/>
    <property type="match status" value="1"/>
</dbReference>
<dbReference type="RefSeq" id="WP_158425716.1">
    <property type="nucleotide sequence ID" value="NZ_JAOQJQ010000005.1"/>
</dbReference>
<sequence length="311" mass="34963">MTNFQIECFLNVAKYLNFTEAANHLFIAQSSLSRNISNLESELGIKLFSRTKKYVRLTPGGAVLYQEFSRLMELAKAAVLKAHKAGLGQEGEIRLGVIETQRSENFLPAALNALRDKHPNINFHLLRGNFKELRKALMNDQIDIALTMDFDLLEYPKEQTVYQQFFQSQPKCVISKSHPLSHKDEIHLEELKTEPMIAISPEISQGAYNNIINLCEVYGFTPVSISYSNSIQDTLLMVESGLGFSVLDENCISSANEAICSIPVHRSDPLMLVAVWKKENFNPVIPLFVNLLISEEESEPFELSAPPPSSL</sequence>
<evidence type="ECO:0000256" key="1">
    <source>
        <dbReference type="ARBA" id="ARBA00009437"/>
    </source>
</evidence>
<organism evidence="6 7">
    <name type="scientific">Brotonthovivens ammoniilytica</name>
    <dbReference type="NCBI Taxonomy" id="2981725"/>
    <lineage>
        <taxon>Bacteria</taxon>
        <taxon>Bacillati</taxon>
        <taxon>Bacillota</taxon>
        <taxon>Clostridia</taxon>
        <taxon>Lachnospirales</taxon>
        <taxon>Lachnospiraceae</taxon>
        <taxon>Brotonthovivens</taxon>
    </lineage>
</organism>
<comment type="similarity">
    <text evidence="1">Belongs to the LysR transcriptional regulatory family.</text>
</comment>
<comment type="caution">
    <text evidence="6">The sequence shown here is derived from an EMBL/GenBank/DDBJ whole genome shotgun (WGS) entry which is preliminary data.</text>
</comment>
<evidence type="ECO:0000259" key="5">
    <source>
        <dbReference type="PROSITE" id="PS50931"/>
    </source>
</evidence>
<dbReference type="Gene3D" id="1.10.10.10">
    <property type="entry name" value="Winged helix-like DNA-binding domain superfamily/Winged helix DNA-binding domain"/>
    <property type="match status" value="1"/>
</dbReference>
<keyword evidence="2" id="KW-0805">Transcription regulation</keyword>
<dbReference type="PRINTS" id="PR00039">
    <property type="entry name" value="HTHLYSR"/>
</dbReference>
<dbReference type="Gene3D" id="3.40.190.10">
    <property type="entry name" value="Periplasmic binding protein-like II"/>
    <property type="match status" value="2"/>
</dbReference>
<keyword evidence="3" id="KW-0238">DNA-binding</keyword>
<proteinExistence type="inferred from homology"/>
<dbReference type="EMBL" id="JAOQJQ010000005">
    <property type="protein sequence ID" value="MCU6763061.1"/>
    <property type="molecule type" value="Genomic_DNA"/>
</dbReference>
<keyword evidence="7" id="KW-1185">Reference proteome</keyword>
<dbReference type="PANTHER" id="PTHR30346">
    <property type="entry name" value="TRANSCRIPTIONAL DUAL REGULATOR HCAR-RELATED"/>
    <property type="match status" value="1"/>
</dbReference>
<dbReference type="InterPro" id="IPR036388">
    <property type="entry name" value="WH-like_DNA-bd_sf"/>
</dbReference>
<evidence type="ECO:0000313" key="6">
    <source>
        <dbReference type="EMBL" id="MCU6763061.1"/>
    </source>
</evidence>
<dbReference type="CDD" id="cd05466">
    <property type="entry name" value="PBP2_LTTR_substrate"/>
    <property type="match status" value="1"/>
</dbReference>
<dbReference type="InterPro" id="IPR005119">
    <property type="entry name" value="LysR_subst-bd"/>
</dbReference>
<dbReference type="Pfam" id="PF00126">
    <property type="entry name" value="HTH_1"/>
    <property type="match status" value="1"/>
</dbReference>
<dbReference type="SUPFAM" id="SSF53850">
    <property type="entry name" value="Periplasmic binding protein-like II"/>
    <property type="match status" value="1"/>
</dbReference>
<evidence type="ECO:0000256" key="2">
    <source>
        <dbReference type="ARBA" id="ARBA00023015"/>
    </source>
</evidence>
<name>A0ABT2TMP5_9FIRM</name>
<dbReference type="Proteomes" id="UP001652442">
    <property type="component" value="Unassembled WGS sequence"/>
</dbReference>
<evidence type="ECO:0000313" key="7">
    <source>
        <dbReference type="Proteomes" id="UP001652442"/>
    </source>
</evidence>
<protein>
    <submittedName>
        <fullName evidence="6">LysR family transcriptional regulator</fullName>
    </submittedName>
</protein>
<dbReference type="InterPro" id="IPR036390">
    <property type="entry name" value="WH_DNA-bd_sf"/>
</dbReference>
<reference evidence="6 7" key="1">
    <citation type="journal article" date="2021" name="ISME Commun">
        <title>Automated analysis of genomic sequences facilitates high-throughput and comprehensive description of bacteria.</title>
        <authorList>
            <person name="Hitch T.C.A."/>
        </authorList>
    </citation>
    <scope>NUCLEOTIDE SEQUENCE [LARGE SCALE GENOMIC DNA]</scope>
    <source>
        <strain evidence="6 7">Sanger_109</strain>
    </source>
</reference>